<dbReference type="Gene3D" id="3.80.10.10">
    <property type="entry name" value="Ribonuclease Inhibitor"/>
    <property type="match status" value="1"/>
</dbReference>
<feature type="transmembrane region" description="Helical" evidence="1">
    <location>
        <begin position="247"/>
        <end position="266"/>
    </location>
</feature>
<dbReference type="AlphaFoldDB" id="A0AAD5M8G7"/>
<dbReference type="Proteomes" id="UP001209570">
    <property type="component" value="Unassembled WGS sequence"/>
</dbReference>
<evidence type="ECO:0000313" key="2">
    <source>
        <dbReference type="EMBL" id="KAJ0398392.1"/>
    </source>
</evidence>
<organism evidence="2 3">
    <name type="scientific">Pythium insidiosum</name>
    <name type="common">Pythiosis disease agent</name>
    <dbReference type="NCBI Taxonomy" id="114742"/>
    <lineage>
        <taxon>Eukaryota</taxon>
        <taxon>Sar</taxon>
        <taxon>Stramenopiles</taxon>
        <taxon>Oomycota</taxon>
        <taxon>Peronosporomycetes</taxon>
        <taxon>Pythiales</taxon>
        <taxon>Pythiaceae</taxon>
        <taxon>Pythium</taxon>
    </lineage>
</organism>
<evidence type="ECO:0000313" key="3">
    <source>
        <dbReference type="Proteomes" id="UP001209570"/>
    </source>
</evidence>
<keyword evidence="1" id="KW-1133">Transmembrane helix</keyword>
<keyword evidence="3" id="KW-1185">Reference proteome</keyword>
<name>A0AAD5M8G7_PYTIN</name>
<feature type="transmembrane region" description="Helical" evidence="1">
    <location>
        <begin position="97"/>
        <end position="120"/>
    </location>
</feature>
<keyword evidence="1" id="KW-0472">Membrane</keyword>
<dbReference type="EMBL" id="JAKCXM010000218">
    <property type="protein sequence ID" value="KAJ0398392.1"/>
    <property type="molecule type" value="Genomic_DNA"/>
</dbReference>
<evidence type="ECO:0000256" key="1">
    <source>
        <dbReference type="SAM" id="Phobius"/>
    </source>
</evidence>
<keyword evidence="1" id="KW-0812">Transmembrane</keyword>
<dbReference type="PROSITE" id="PS51257">
    <property type="entry name" value="PROKAR_LIPOPROTEIN"/>
    <property type="match status" value="1"/>
</dbReference>
<sequence>MRPAAAAPAPPAKANASLARPVIASPSSSSSCSSSSFDVELGRGAYRAVWLSFFLLHATHWLAYLYGMQQYLKTMLHDNWVNVLLPMLGHAPLGANVRLFVITTSSLLSLCHFVALVHMLNASASTRQLVFATRDKATVGSAPRRRVSVTKSFTKALPWVGRFFASFERSWNRFLSPGSPYFEVVFTTREAVEIACQVAMVVRLTTMVGASWRTHVAVGAVVLNCWATPLVRFAWRHDPRQARALALCADISLSVFFTFLLPFFLYRNYIVTLDRHRLGTSWYDPAWIVDTGSVLRNFLNDTWGTAIVSRFTGITLLLGMDSAKAIIKPPPSKTTVEAINGPTATQTQQSKSGAMVAGIEDYGQAPTASFRLTSQLWRLVSQRVTPAGPHTASGRVQGWQPSHRVVDTAFVIFGLMLLVIHGHAMDRSQVSTTADRPVCLLHRQPWLRDSISCAVAVVDCQRLPSRSGSAQEVEAALADLQPDALQALMLHHCSALEISAGVLKRFPFLVYLELYNVTLRDWPASAALSERVNPRLAHVVLVQVRNVSTLPLGLTAALNAPMETLTVYDSDLAELAATAAKGWRKPMRKLVFERCQFTASGVPELFLVQDATIMSLASNSISVVPPTFLQGRDGSPREWHLLSFSENPIVRWPADPAFYATRLYVERTKLQGIPDRWFSHPKGLPELRTTATLPISAGVWAAGTRICGPSADGAYGGLLRCSLTDSERAAGQFPIQVFREARISSVD</sequence>
<protein>
    <recommendedName>
        <fullName evidence="4">Transmembrane protein</fullName>
    </recommendedName>
</protein>
<feature type="transmembrane region" description="Helical" evidence="1">
    <location>
        <begin position="48"/>
        <end position="67"/>
    </location>
</feature>
<evidence type="ECO:0008006" key="4">
    <source>
        <dbReference type="Google" id="ProtNLM"/>
    </source>
</evidence>
<dbReference type="SUPFAM" id="SSF52058">
    <property type="entry name" value="L domain-like"/>
    <property type="match status" value="1"/>
</dbReference>
<gene>
    <name evidence="2" type="ORF">P43SY_002144</name>
</gene>
<proteinExistence type="predicted"/>
<accession>A0AAD5M8G7</accession>
<dbReference type="InterPro" id="IPR032675">
    <property type="entry name" value="LRR_dom_sf"/>
</dbReference>
<comment type="caution">
    <text evidence="2">The sequence shown here is derived from an EMBL/GenBank/DDBJ whole genome shotgun (WGS) entry which is preliminary data.</text>
</comment>
<reference evidence="2" key="1">
    <citation type="submission" date="2021-12" db="EMBL/GenBank/DDBJ databases">
        <title>Prjna785345.</title>
        <authorList>
            <person name="Rujirawat T."/>
            <person name="Krajaejun T."/>
        </authorList>
    </citation>
    <scope>NUCLEOTIDE SEQUENCE</scope>
    <source>
        <strain evidence="2">Pi057C3</strain>
    </source>
</reference>